<reference evidence="2 3" key="1">
    <citation type="submission" date="2024-07" db="EMBL/GenBank/DDBJ databases">
        <title>Section-level genome sequencing and comparative genomics of Aspergillus sections Usti and Cavernicolus.</title>
        <authorList>
            <consortium name="Lawrence Berkeley National Laboratory"/>
            <person name="Nybo J.L."/>
            <person name="Vesth T.C."/>
            <person name="Theobald S."/>
            <person name="Frisvad J.C."/>
            <person name="Larsen T.O."/>
            <person name="Kjaerboelling I."/>
            <person name="Rothschild-Mancinelli K."/>
            <person name="Lyhne E.K."/>
            <person name="Kogle M.E."/>
            <person name="Barry K."/>
            <person name="Clum A."/>
            <person name="Na H."/>
            <person name="Ledsgaard L."/>
            <person name="Lin J."/>
            <person name="Lipzen A."/>
            <person name="Kuo A."/>
            <person name="Riley R."/>
            <person name="Mondo S."/>
            <person name="Labutti K."/>
            <person name="Haridas S."/>
            <person name="Pangalinan J."/>
            <person name="Salamov A.A."/>
            <person name="Simmons B.A."/>
            <person name="Magnuson J.K."/>
            <person name="Chen J."/>
            <person name="Drula E."/>
            <person name="Henrissat B."/>
            <person name="Wiebenga A."/>
            <person name="Lubbers R.J."/>
            <person name="Gomes A.C."/>
            <person name="Macurrencykelacurrency M.R."/>
            <person name="Stajich J."/>
            <person name="Grigoriev I.V."/>
            <person name="Mortensen U.H."/>
            <person name="De Vries R.P."/>
            <person name="Baker S.E."/>
            <person name="Andersen M.R."/>
        </authorList>
    </citation>
    <scope>NUCLEOTIDE SEQUENCE [LARGE SCALE GENOMIC DNA]</scope>
    <source>
        <strain evidence="2 3">CBS 449.75</strain>
    </source>
</reference>
<evidence type="ECO:0000313" key="3">
    <source>
        <dbReference type="Proteomes" id="UP001610432"/>
    </source>
</evidence>
<sequence>MAPRRGGGGSWDVSGPSCSDDAFETEQSRVYIAFYALFFVAFAILFIVGSSRANRSKQRGRPLVAWSWLALSLLCGLGAQLAAIIDLTLGECDIASQSDLLPALIIWDWLDILSKLILNAVILTSLTKKLQQHFASTPSSVLRLQAAYAVLLVLIALAALGIETAVYVAIYSDDAYDPELADKLFDPQRGVWTTYMTVSVFGLLIASSTMGKILSQGTQHSGPRNLKSWAIALLVAALGYNTATLGGYVTRAFADPEDYATSKADYLAKSAEAVYFLTNFFYAVAVYAAVAVGGPGVYTPGVAPAYVAPVQPPNPGFSNQIPSSRY</sequence>
<name>A0ABR4LD04_9EURO</name>
<feature type="transmembrane region" description="Helical" evidence="1">
    <location>
        <begin position="30"/>
        <end position="51"/>
    </location>
</feature>
<feature type="transmembrane region" description="Helical" evidence="1">
    <location>
        <begin position="147"/>
        <end position="170"/>
    </location>
</feature>
<gene>
    <name evidence="2" type="ORF">BJX67DRAFT_297383</name>
</gene>
<keyword evidence="1" id="KW-0812">Transmembrane</keyword>
<proteinExistence type="predicted"/>
<dbReference type="RefSeq" id="XP_070881392.1">
    <property type="nucleotide sequence ID" value="XM_071026910.1"/>
</dbReference>
<keyword evidence="1" id="KW-1133">Transmembrane helix</keyword>
<dbReference type="Proteomes" id="UP001610432">
    <property type="component" value="Unassembled WGS sequence"/>
</dbReference>
<dbReference type="EMBL" id="JBFXLQ010000068">
    <property type="protein sequence ID" value="KAL2862413.1"/>
    <property type="molecule type" value="Genomic_DNA"/>
</dbReference>
<evidence type="ECO:0000313" key="2">
    <source>
        <dbReference type="EMBL" id="KAL2862413.1"/>
    </source>
</evidence>
<comment type="caution">
    <text evidence="2">The sequence shown here is derived from an EMBL/GenBank/DDBJ whole genome shotgun (WGS) entry which is preliminary data.</text>
</comment>
<organism evidence="2 3">
    <name type="scientific">Aspergillus lucknowensis</name>
    <dbReference type="NCBI Taxonomy" id="176173"/>
    <lineage>
        <taxon>Eukaryota</taxon>
        <taxon>Fungi</taxon>
        <taxon>Dikarya</taxon>
        <taxon>Ascomycota</taxon>
        <taxon>Pezizomycotina</taxon>
        <taxon>Eurotiomycetes</taxon>
        <taxon>Eurotiomycetidae</taxon>
        <taxon>Eurotiales</taxon>
        <taxon>Aspergillaceae</taxon>
        <taxon>Aspergillus</taxon>
        <taxon>Aspergillus subgen. Nidulantes</taxon>
    </lineage>
</organism>
<evidence type="ECO:0000256" key="1">
    <source>
        <dbReference type="SAM" id="Phobius"/>
    </source>
</evidence>
<feature type="transmembrane region" description="Helical" evidence="1">
    <location>
        <begin position="105"/>
        <end position="126"/>
    </location>
</feature>
<feature type="transmembrane region" description="Helical" evidence="1">
    <location>
        <begin position="273"/>
        <end position="292"/>
    </location>
</feature>
<feature type="transmembrane region" description="Helical" evidence="1">
    <location>
        <begin position="229"/>
        <end position="253"/>
    </location>
</feature>
<feature type="transmembrane region" description="Helical" evidence="1">
    <location>
        <begin position="190"/>
        <end position="208"/>
    </location>
</feature>
<feature type="transmembrane region" description="Helical" evidence="1">
    <location>
        <begin position="63"/>
        <end position="85"/>
    </location>
</feature>
<keyword evidence="3" id="KW-1185">Reference proteome</keyword>
<accession>A0ABR4LD04</accession>
<protein>
    <submittedName>
        <fullName evidence="2">Uncharacterized protein</fullName>
    </submittedName>
</protein>
<dbReference type="GeneID" id="98141982"/>
<keyword evidence="1" id="KW-0472">Membrane</keyword>